<dbReference type="InterPro" id="IPR036058">
    <property type="entry name" value="Kazal_dom_sf"/>
</dbReference>
<evidence type="ECO:0000313" key="1">
    <source>
        <dbReference type="EMBL" id="CAK1593774.1"/>
    </source>
</evidence>
<evidence type="ECO:0008006" key="3">
    <source>
        <dbReference type="Google" id="ProtNLM"/>
    </source>
</evidence>
<dbReference type="EMBL" id="CAVLGL010000089">
    <property type="protein sequence ID" value="CAK1593774.1"/>
    <property type="molecule type" value="Genomic_DNA"/>
</dbReference>
<evidence type="ECO:0000313" key="2">
    <source>
        <dbReference type="Proteomes" id="UP001314205"/>
    </source>
</evidence>
<reference evidence="1 2" key="1">
    <citation type="submission" date="2023-11" db="EMBL/GenBank/DDBJ databases">
        <authorList>
            <person name="Hedman E."/>
            <person name="Englund M."/>
            <person name="Stromberg M."/>
            <person name="Nyberg Akerstrom W."/>
            <person name="Nylinder S."/>
            <person name="Jareborg N."/>
            <person name="Kallberg Y."/>
            <person name="Kronander E."/>
        </authorList>
    </citation>
    <scope>NUCLEOTIDE SEQUENCE [LARGE SCALE GENOMIC DNA]</scope>
</reference>
<dbReference type="SUPFAM" id="SSF100895">
    <property type="entry name" value="Kazal-type serine protease inhibitors"/>
    <property type="match status" value="1"/>
</dbReference>
<comment type="caution">
    <text evidence="1">The sequence shown here is derived from an EMBL/GenBank/DDBJ whole genome shotgun (WGS) entry which is preliminary data.</text>
</comment>
<protein>
    <recommendedName>
        <fullName evidence="3">Kazal-like domain-containing protein</fullName>
    </recommendedName>
</protein>
<gene>
    <name evidence="1" type="ORF">PARMNEM_LOCUS13513</name>
</gene>
<dbReference type="AlphaFoldDB" id="A0AAV1LFG9"/>
<dbReference type="Proteomes" id="UP001314205">
    <property type="component" value="Unassembled WGS sequence"/>
</dbReference>
<name>A0AAV1LFG9_9NEOP</name>
<keyword evidence="2" id="KW-1185">Reference proteome</keyword>
<sequence length="103" mass="11880">MSGKLFSKKLNKLNMNPTNDVFSFQLMSRRSFSTNPVLRPDSLNKKTSPWCAVALLCRRTHSPVCGYDDNFGYGKFDDVCHMLQVNCYWKYNFALVPSCRPVM</sequence>
<organism evidence="1 2">
    <name type="scientific">Parnassius mnemosyne</name>
    <name type="common">clouded apollo</name>
    <dbReference type="NCBI Taxonomy" id="213953"/>
    <lineage>
        <taxon>Eukaryota</taxon>
        <taxon>Metazoa</taxon>
        <taxon>Ecdysozoa</taxon>
        <taxon>Arthropoda</taxon>
        <taxon>Hexapoda</taxon>
        <taxon>Insecta</taxon>
        <taxon>Pterygota</taxon>
        <taxon>Neoptera</taxon>
        <taxon>Endopterygota</taxon>
        <taxon>Lepidoptera</taxon>
        <taxon>Glossata</taxon>
        <taxon>Ditrysia</taxon>
        <taxon>Papilionoidea</taxon>
        <taxon>Papilionidae</taxon>
        <taxon>Parnassiinae</taxon>
        <taxon>Parnassini</taxon>
        <taxon>Parnassius</taxon>
        <taxon>Driopa</taxon>
    </lineage>
</organism>
<accession>A0AAV1LFG9</accession>
<proteinExistence type="predicted"/>